<evidence type="ECO:0000313" key="2">
    <source>
        <dbReference type="EMBL" id="QHU01927.1"/>
    </source>
</evidence>
<dbReference type="GO" id="GO:0005524">
    <property type="term" value="F:ATP binding"/>
    <property type="evidence" value="ECO:0007669"/>
    <property type="project" value="InterPro"/>
</dbReference>
<dbReference type="Gene3D" id="1.10.510.10">
    <property type="entry name" value="Transferase(Phosphotransferase) domain 1"/>
    <property type="match status" value="1"/>
</dbReference>
<feature type="domain" description="Protein kinase" evidence="1">
    <location>
        <begin position="19"/>
        <end position="321"/>
    </location>
</feature>
<reference evidence="2" key="1">
    <citation type="journal article" date="2020" name="Nature">
        <title>Giant virus diversity and host interactions through global metagenomics.</title>
        <authorList>
            <person name="Schulz F."/>
            <person name="Roux S."/>
            <person name="Paez-Espino D."/>
            <person name="Jungbluth S."/>
            <person name="Walsh D.A."/>
            <person name="Denef V.J."/>
            <person name="McMahon K.D."/>
            <person name="Konstantinidis K.T."/>
            <person name="Eloe-Fadrosh E.A."/>
            <person name="Kyrpides N.C."/>
            <person name="Woyke T."/>
        </authorList>
    </citation>
    <scope>NUCLEOTIDE SEQUENCE</scope>
    <source>
        <strain evidence="2">GVMAG-M-3300025880-56</strain>
    </source>
</reference>
<dbReference type="GO" id="GO:0004672">
    <property type="term" value="F:protein kinase activity"/>
    <property type="evidence" value="ECO:0007669"/>
    <property type="project" value="InterPro"/>
</dbReference>
<dbReference type="InterPro" id="IPR000719">
    <property type="entry name" value="Prot_kinase_dom"/>
</dbReference>
<dbReference type="SUPFAM" id="SSF56112">
    <property type="entry name" value="Protein kinase-like (PK-like)"/>
    <property type="match status" value="1"/>
</dbReference>
<sequence length="321" mass="37900">MEKLYESIKLKLNCDDLVFLNFEYKANGFFGYIFKIKNLPFAIKIIPTHNLQNDEFKITQTLYNALDSIDVVNTILKPFGSFTCSSKDKLDTFKTIIKLLRKNKINVSKFFDRKINYKNLINYIIVNVYEWVELGTLADFTKQRNDSVIEKLLLAIFCSYTCLKLLTRNEHGSFLHRDLHPWNILIKRNIEKIPFLYEFVFDNKKVKISFESDYIPIISDLSGSIVLHYAPIFVPSNLDFFRYFEYNDFYFLSYFLKKFVTKNKKLLNFLNFVVGKSEGYNTLYYGKSPLSLRVEKNGNPFKINIEDIILHPIFSKHVTID</sequence>
<proteinExistence type="predicted"/>
<name>A0A6C0JBJ0_9ZZZZ</name>
<dbReference type="InterPro" id="IPR011009">
    <property type="entry name" value="Kinase-like_dom_sf"/>
</dbReference>
<organism evidence="2">
    <name type="scientific">viral metagenome</name>
    <dbReference type="NCBI Taxonomy" id="1070528"/>
    <lineage>
        <taxon>unclassified sequences</taxon>
        <taxon>metagenomes</taxon>
        <taxon>organismal metagenomes</taxon>
    </lineage>
</organism>
<dbReference type="EMBL" id="MN740350">
    <property type="protein sequence ID" value="QHU01927.1"/>
    <property type="molecule type" value="Genomic_DNA"/>
</dbReference>
<protein>
    <recommendedName>
        <fullName evidence="1">Protein kinase domain-containing protein</fullName>
    </recommendedName>
</protein>
<dbReference type="AlphaFoldDB" id="A0A6C0JBJ0"/>
<dbReference type="PROSITE" id="PS50011">
    <property type="entry name" value="PROTEIN_KINASE_DOM"/>
    <property type="match status" value="1"/>
</dbReference>
<accession>A0A6C0JBJ0</accession>
<evidence type="ECO:0000259" key="1">
    <source>
        <dbReference type="PROSITE" id="PS50011"/>
    </source>
</evidence>